<evidence type="ECO:0000313" key="2">
    <source>
        <dbReference type="Proteomes" id="UP000825015"/>
    </source>
</evidence>
<dbReference type="EMBL" id="AP019779">
    <property type="protein sequence ID" value="BBL62253.1"/>
    <property type="molecule type" value="Genomic_DNA"/>
</dbReference>
<gene>
    <name evidence="1" type="ORF">MarbSA_12930</name>
</gene>
<sequence>MSLEAAETLAKPKNKHIISKALMMKKLFFFKKNYLLCIFYLNHKIIAKQIIKIGISHIFRSNQ</sequence>
<proteinExistence type="predicted"/>
<reference evidence="1" key="1">
    <citation type="submission" date="2019-06" db="EMBL/GenBank/DDBJ databases">
        <title>Complete genome sequence of Methanobrevibacter arboriphilus strain SA.</title>
        <authorList>
            <person name="Asakawa S."/>
        </authorList>
    </citation>
    <scope>NUCLEOTIDE SEQUENCE</scope>
    <source>
        <strain evidence="1">SA</strain>
    </source>
</reference>
<organism evidence="1 2">
    <name type="scientific">Methanobrevibacter arboriphilus</name>
    <dbReference type="NCBI Taxonomy" id="39441"/>
    <lineage>
        <taxon>Archaea</taxon>
        <taxon>Methanobacteriati</taxon>
        <taxon>Methanobacteriota</taxon>
        <taxon>Methanomada group</taxon>
        <taxon>Methanobacteria</taxon>
        <taxon>Methanobacteriales</taxon>
        <taxon>Methanobacteriaceae</taxon>
        <taxon>Methanobrevibacter</taxon>
    </lineage>
</organism>
<name>A0ACA8R4F5_METAZ</name>
<dbReference type="Proteomes" id="UP000825015">
    <property type="component" value="Chromosome"/>
</dbReference>
<evidence type="ECO:0000313" key="1">
    <source>
        <dbReference type="EMBL" id="BBL62253.1"/>
    </source>
</evidence>
<protein>
    <submittedName>
        <fullName evidence="1">Uncharacterized protein</fullName>
    </submittedName>
</protein>
<accession>A0ACA8R4F5</accession>
<keyword evidence="2" id="KW-1185">Reference proteome</keyword>